<keyword evidence="7 10" id="KW-0472">Membrane</keyword>
<dbReference type="InterPro" id="IPR003593">
    <property type="entry name" value="AAA+_ATPase"/>
</dbReference>
<feature type="transmembrane region" description="Helical" evidence="10">
    <location>
        <begin position="942"/>
        <end position="964"/>
    </location>
</feature>
<keyword evidence="6 10" id="KW-1133">Transmembrane helix</keyword>
<protein>
    <submittedName>
        <fullName evidence="13">ATP-binding cassette protein subfamily C, member 1</fullName>
        <ecNumber evidence="13">3.6.1.3</ecNumber>
        <ecNumber evidence="13">3.6.3.44</ecNumber>
    </submittedName>
</protein>
<dbReference type="FunFam" id="1.20.1560.10:FF:000010">
    <property type="entry name" value="Multidrug resistance-associated ABC transporter"/>
    <property type="match status" value="1"/>
</dbReference>
<proteinExistence type="predicted"/>
<dbReference type="InterPro" id="IPR027417">
    <property type="entry name" value="P-loop_NTPase"/>
</dbReference>
<dbReference type="InterPro" id="IPR003439">
    <property type="entry name" value="ABC_transporter-like_ATP-bd"/>
</dbReference>
<evidence type="ECO:0000313" key="13">
    <source>
        <dbReference type="EMBL" id="RNF19850.1"/>
    </source>
</evidence>
<dbReference type="GO" id="GO:0140359">
    <property type="term" value="F:ABC-type transporter activity"/>
    <property type="evidence" value="ECO:0007669"/>
    <property type="project" value="InterPro"/>
</dbReference>
<feature type="transmembrane region" description="Helical" evidence="10">
    <location>
        <begin position="1090"/>
        <end position="1109"/>
    </location>
</feature>
<evidence type="ECO:0000256" key="2">
    <source>
        <dbReference type="ARBA" id="ARBA00022448"/>
    </source>
</evidence>
<dbReference type="SMART" id="SM00382">
    <property type="entry name" value="AAA"/>
    <property type="match status" value="2"/>
</dbReference>
<evidence type="ECO:0000256" key="8">
    <source>
        <dbReference type="ARBA" id="ARBA00023180"/>
    </source>
</evidence>
<dbReference type="Gene3D" id="3.40.50.300">
    <property type="entry name" value="P-loop containing nucleotide triphosphate hydrolases"/>
    <property type="match status" value="2"/>
</dbReference>
<dbReference type="PROSITE" id="PS50929">
    <property type="entry name" value="ABC_TM1F"/>
    <property type="match status" value="2"/>
</dbReference>
<gene>
    <name evidence="13" type="ORF">Tco025E_03989</name>
</gene>
<dbReference type="GO" id="GO:0016887">
    <property type="term" value="F:ATP hydrolysis activity"/>
    <property type="evidence" value="ECO:0007669"/>
    <property type="project" value="InterPro"/>
</dbReference>
<dbReference type="CDD" id="cd18580">
    <property type="entry name" value="ABC_6TM_ABCC_D2"/>
    <property type="match status" value="1"/>
</dbReference>
<evidence type="ECO:0000256" key="5">
    <source>
        <dbReference type="ARBA" id="ARBA00022840"/>
    </source>
</evidence>
<evidence type="ECO:0000256" key="4">
    <source>
        <dbReference type="ARBA" id="ARBA00022741"/>
    </source>
</evidence>
<keyword evidence="2" id="KW-0813">Transport</keyword>
<dbReference type="InterPro" id="IPR050173">
    <property type="entry name" value="ABC_transporter_C-like"/>
</dbReference>
<keyword evidence="3 10" id="KW-0812">Transmembrane</keyword>
<feature type="transmembrane region" description="Helical" evidence="10">
    <location>
        <begin position="400"/>
        <end position="419"/>
    </location>
</feature>
<evidence type="ECO:0000256" key="9">
    <source>
        <dbReference type="SAM" id="MobiDB-lite"/>
    </source>
</evidence>
<keyword evidence="13" id="KW-0378">Hydrolase</keyword>
<feature type="transmembrane region" description="Helical" evidence="10">
    <location>
        <begin position="1181"/>
        <end position="1200"/>
    </location>
</feature>
<dbReference type="FunFam" id="3.40.50.300:FF:002055">
    <property type="entry name" value="ATP-binding cassette protein subfamily C, member 1"/>
    <property type="match status" value="1"/>
</dbReference>
<keyword evidence="4" id="KW-0547">Nucleotide-binding</keyword>
<accession>A0A422PQ46</accession>
<dbReference type="EMBL" id="MKKU01000194">
    <property type="protein sequence ID" value="RNF19850.1"/>
    <property type="molecule type" value="Genomic_DNA"/>
</dbReference>
<dbReference type="GO" id="GO:0005524">
    <property type="term" value="F:ATP binding"/>
    <property type="evidence" value="ECO:0007669"/>
    <property type="project" value="UniProtKB-KW"/>
</dbReference>
<dbReference type="CDD" id="cd03244">
    <property type="entry name" value="ABCC_MRP_domain2"/>
    <property type="match status" value="1"/>
</dbReference>
<feature type="domain" description="ABC transmembrane type-1" evidence="12">
    <location>
        <begin position="267"/>
        <end position="542"/>
    </location>
</feature>
<evidence type="ECO:0000256" key="3">
    <source>
        <dbReference type="ARBA" id="ARBA00022692"/>
    </source>
</evidence>
<feature type="region of interest" description="Disordered" evidence="9">
    <location>
        <begin position="626"/>
        <end position="658"/>
    </location>
</feature>
<feature type="transmembrane region" description="Helical" evidence="10">
    <location>
        <begin position="519"/>
        <end position="541"/>
    </location>
</feature>
<reference evidence="13 14" key="1">
    <citation type="journal article" date="2018" name="BMC Genomics">
        <title>Genomic comparison of Trypanosoma conorhini and Trypanosoma rangeli to Trypanosoma cruzi strains of high and low virulence.</title>
        <authorList>
            <person name="Bradwell K.R."/>
            <person name="Koparde V.N."/>
            <person name="Matveyev A.V."/>
            <person name="Serrano M.G."/>
            <person name="Alves J.M."/>
            <person name="Parikh H."/>
            <person name="Huang B."/>
            <person name="Lee V."/>
            <person name="Espinosa-Alvarez O."/>
            <person name="Ortiz P.A."/>
            <person name="Costa-Martins A.G."/>
            <person name="Teixeira M.M."/>
            <person name="Buck G.A."/>
        </authorList>
    </citation>
    <scope>NUCLEOTIDE SEQUENCE [LARGE SCALE GENOMIC DNA]</scope>
    <source>
        <strain evidence="13 14">025E</strain>
    </source>
</reference>
<comment type="caution">
    <text evidence="13">The sequence shown here is derived from an EMBL/GenBank/DDBJ whole genome shotgun (WGS) entry which is preliminary data.</text>
</comment>
<evidence type="ECO:0000259" key="12">
    <source>
        <dbReference type="PROSITE" id="PS50929"/>
    </source>
</evidence>
<dbReference type="CDD" id="cd03250">
    <property type="entry name" value="ABCC_MRP_domain1"/>
    <property type="match status" value="1"/>
</dbReference>
<feature type="transmembrane region" description="Helical" evidence="10">
    <location>
        <begin position="483"/>
        <end position="507"/>
    </location>
</feature>
<dbReference type="InterPro" id="IPR017871">
    <property type="entry name" value="ABC_transporter-like_CS"/>
</dbReference>
<feature type="domain" description="ABC transmembrane type-1" evidence="12">
    <location>
        <begin position="956"/>
        <end position="1236"/>
    </location>
</feature>
<dbReference type="FunFam" id="3.40.50.300:FF:000630">
    <property type="entry name" value="ATP-binding cassette (ABC) transporter, putative"/>
    <property type="match status" value="1"/>
</dbReference>
<dbReference type="FunFam" id="1.20.1560.10:FF:000082">
    <property type="entry name" value="ABC transporter, multidrug resistance associated protein"/>
    <property type="match status" value="1"/>
</dbReference>
<name>A0A422PQ46_9TRYP</name>
<dbReference type="EC" id="3.6.3.44" evidence="13"/>
<dbReference type="SUPFAM" id="SSF52540">
    <property type="entry name" value="P-loop containing nucleoside triphosphate hydrolases"/>
    <property type="match status" value="2"/>
</dbReference>
<evidence type="ECO:0000259" key="11">
    <source>
        <dbReference type="PROSITE" id="PS50893"/>
    </source>
</evidence>
<dbReference type="Pfam" id="PF00664">
    <property type="entry name" value="ABC_membrane"/>
    <property type="match status" value="2"/>
</dbReference>
<feature type="compositionally biased region" description="Low complexity" evidence="9">
    <location>
        <begin position="21"/>
        <end position="31"/>
    </location>
</feature>
<sequence>MLCEDARVVDGGAATVRDELSSTSSSSTSSSAVRVSHSALATRKRAYDRGYGGMARRLREMWGPEEPYAPTAESAATWPQRLCYAWISGYIQLAARERLRVEDLPPPPRADRAHECGLKLSAVTQRSLRRRHGWSVLLGATVTSRRDRRSRGTLRWVGVPQSGGYHDVVAAVTWATPPSHRVAECGAEYSPFFRGLVHGETLFAPEATDNSTLEEPRSLEFVAADDAAADADAALAASVPEPRRVSVVRDLLAALPGAVLWQFPGKVIGDVCTLTLPVLLRHYVVYLAGDSPSWSSGLLLVVALFLVQAAQSVALHAFYYISINGGQCFRSALTAVIFEKCFVISSGSLAAPEMSTGRIINMVSTDVERANDFLQYCMYLWSSPTVFTVSIVLLYRLVGWSALVAVAALSATLPLNALVMRRMMRLRRRLAATTDARVKATNEFFSGVRVAKFMTWEPRFIADIEAKRDTELRYLRGVQWCRVVVSFLNNATPPAMIAIVLLLYHFLGHELTPEIVFPTISLLAIIRMPFMMIPTTFNYGVQFIVSMARISAFLECQNSPHGVLDIRTYNTARRASGGPWCELAALFESSDITALVPVRLPRAPRVVLSLATRLMRRFCCCEACRPGRKRPSPTQVQQPSGGSATPTATGRNDSNEAGTAAADVLAEDRFELVPKDILRGVSIEVPKGKLTVIIGPTGSGKSTLLAALLGEYEVRRGRVWATRSVAYVPQQPWIMNATLRENILFFAPEDPRRLREAVRVCQLEPDLGLLAGGLETEIGEKGINLSGGQRARVSLARAVYADRELYLLDDPLSALDAHVGERVVRDVLLGQLARKTRVLVTHQLHLLPRADAVVVVGAGAVRFAGSREDFMGSAVYAEVIAADARQHQQEGAEKAEEMGDVLGGPPAAESSAPLEAASPGGTSATMMTVEEKAVGSVLWSTYVAYFRACGGVSVVLTVLLLFLLTEALSLSSNVWLSMWSTQRFGLSPETYLRVYIALVVCGTVTTPLRFSVAYGAMRRGSRNLHRLILRSVSTGTMQFFDTTPLGRIVNRFSRDIDRLDDQLQMTFIFFLQVLYGILSSLAVAVESQPYVLVALIPSVFLYHRLVLFYKVTNREIRRVGGVVKAPMVSLLGEVLVGSATISAYGAAASIMKESLRRIDRVYASSFLENATNRWLGVRVDFLGNVIVVAIALLGVVGTMMRFGTHDIGLVSLSLTMALASTSQLNWLVRMVGSMEADMNSVERVLYYAHNIDREEMPEIDGLVDELREKKAEDGGATATVLVEAGGGARQPETTAGWLEFREVDMRYRAGLPLVLDKVSFRIEPRQKVGIVGRTGSGKSTLLLTLMRMVDICGGDIVVSGRPIRAYGLRELRQQFSMIPQDPVLFDGTVRSNVDPFLESTAAEVWGALELVGMRERVAAEGGGIHSRVREGGSNYSVGQRQLLCLARALLRRGSGFILMDEATANIDHALDRQIQHTVMTAFSSRTVITIAHRLHTVAAYDKIIVMDHGVVAESGSPRELVSDPSSKFSGLVAALGKQEAAAFMASVGVETAP</sequence>
<comment type="subcellular location">
    <subcellularLocation>
        <location evidence="1">Membrane</location>
        <topology evidence="1">Multi-pass membrane protein</topology>
    </subcellularLocation>
</comment>
<feature type="transmembrane region" description="Helical" evidence="10">
    <location>
        <begin position="1063"/>
        <end position="1084"/>
    </location>
</feature>
<dbReference type="Pfam" id="PF00005">
    <property type="entry name" value="ABC_tran"/>
    <property type="match status" value="2"/>
</dbReference>
<feature type="compositionally biased region" description="Polar residues" evidence="9">
    <location>
        <begin position="632"/>
        <end position="657"/>
    </location>
</feature>
<keyword evidence="5 13" id="KW-0067">ATP-binding</keyword>
<dbReference type="InterPro" id="IPR011527">
    <property type="entry name" value="ABC1_TM_dom"/>
</dbReference>
<evidence type="ECO:0000256" key="6">
    <source>
        <dbReference type="ARBA" id="ARBA00022989"/>
    </source>
</evidence>
<dbReference type="PANTHER" id="PTHR24223">
    <property type="entry name" value="ATP-BINDING CASSETTE SUB-FAMILY C"/>
    <property type="match status" value="1"/>
</dbReference>
<evidence type="ECO:0000256" key="1">
    <source>
        <dbReference type="ARBA" id="ARBA00004141"/>
    </source>
</evidence>
<feature type="domain" description="ABC transporter" evidence="11">
    <location>
        <begin position="1300"/>
        <end position="1533"/>
    </location>
</feature>
<dbReference type="EC" id="3.6.1.3" evidence="13"/>
<dbReference type="Gene3D" id="1.20.1560.10">
    <property type="entry name" value="ABC transporter type 1, transmembrane domain"/>
    <property type="match status" value="2"/>
</dbReference>
<keyword evidence="8" id="KW-0325">Glycoprotein</keyword>
<feature type="domain" description="ABC transporter" evidence="11">
    <location>
        <begin position="659"/>
        <end position="883"/>
    </location>
</feature>
<dbReference type="RefSeq" id="XP_029229006.1">
    <property type="nucleotide sequence ID" value="XM_029370905.1"/>
</dbReference>
<dbReference type="InterPro" id="IPR044746">
    <property type="entry name" value="ABCC_6TM_D1"/>
</dbReference>
<dbReference type="OrthoDB" id="250133at2759"/>
<evidence type="ECO:0000256" key="10">
    <source>
        <dbReference type="SAM" id="Phobius"/>
    </source>
</evidence>
<organism evidence="13 14">
    <name type="scientific">Trypanosoma conorhini</name>
    <dbReference type="NCBI Taxonomy" id="83891"/>
    <lineage>
        <taxon>Eukaryota</taxon>
        <taxon>Discoba</taxon>
        <taxon>Euglenozoa</taxon>
        <taxon>Kinetoplastea</taxon>
        <taxon>Metakinetoplastina</taxon>
        <taxon>Trypanosomatida</taxon>
        <taxon>Trypanosomatidae</taxon>
        <taxon>Trypanosoma</taxon>
    </lineage>
</organism>
<feature type="region of interest" description="Disordered" evidence="9">
    <location>
        <begin position="16"/>
        <end position="36"/>
    </location>
</feature>
<dbReference type="CDD" id="cd18579">
    <property type="entry name" value="ABC_6TM_ABCC_D1"/>
    <property type="match status" value="1"/>
</dbReference>
<feature type="transmembrane region" description="Helical" evidence="10">
    <location>
        <begin position="994"/>
        <end position="1017"/>
    </location>
</feature>
<dbReference type="PROSITE" id="PS50893">
    <property type="entry name" value="ABC_TRANSPORTER_2"/>
    <property type="match status" value="2"/>
</dbReference>
<dbReference type="GO" id="GO:0016020">
    <property type="term" value="C:membrane"/>
    <property type="evidence" value="ECO:0007669"/>
    <property type="project" value="UniProtKB-SubCell"/>
</dbReference>
<evidence type="ECO:0000256" key="7">
    <source>
        <dbReference type="ARBA" id="ARBA00023136"/>
    </source>
</evidence>
<dbReference type="GeneID" id="40317600"/>
<keyword evidence="14" id="KW-1185">Reference proteome</keyword>
<dbReference type="Proteomes" id="UP000284403">
    <property type="component" value="Unassembled WGS sequence"/>
</dbReference>
<dbReference type="SUPFAM" id="SSF90123">
    <property type="entry name" value="ABC transporter transmembrane region"/>
    <property type="match status" value="2"/>
</dbReference>
<dbReference type="InterPro" id="IPR044726">
    <property type="entry name" value="ABCC_6TM_D2"/>
</dbReference>
<dbReference type="PROSITE" id="PS00211">
    <property type="entry name" value="ABC_TRANSPORTER_1"/>
    <property type="match status" value="2"/>
</dbReference>
<evidence type="ECO:0000313" key="14">
    <source>
        <dbReference type="Proteomes" id="UP000284403"/>
    </source>
</evidence>
<dbReference type="InterPro" id="IPR036640">
    <property type="entry name" value="ABC1_TM_sf"/>
</dbReference>
<dbReference type="PANTHER" id="PTHR24223:SF415">
    <property type="entry name" value="FI20190P1"/>
    <property type="match status" value="1"/>
</dbReference>